<evidence type="ECO:0000313" key="2">
    <source>
        <dbReference type="EMBL" id="KRZ43477.1"/>
    </source>
</evidence>
<evidence type="ECO:0000313" key="3">
    <source>
        <dbReference type="Proteomes" id="UP000054826"/>
    </source>
</evidence>
<gene>
    <name evidence="2" type="ORF">T4C_7111</name>
</gene>
<proteinExistence type="predicted"/>
<protein>
    <submittedName>
        <fullName evidence="2">Uncharacterized protein</fullName>
    </submittedName>
</protein>
<dbReference type="EMBL" id="JYDV01000009">
    <property type="protein sequence ID" value="KRZ43477.1"/>
    <property type="molecule type" value="Genomic_DNA"/>
</dbReference>
<dbReference type="Proteomes" id="UP000054826">
    <property type="component" value="Unassembled WGS sequence"/>
</dbReference>
<reference evidence="2 3" key="1">
    <citation type="submission" date="2015-01" db="EMBL/GenBank/DDBJ databases">
        <title>Evolution of Trichinella species and genotypes.</title>
        <authorList>
            <person name="Korhonen P.K."/>
            <person name="Edoardo P."/>
            <person name="Giuseppe L.R."/>
            <person name="Gasser R.B."/>
        </authorList>
    </citation>
    <scope>NUCLEOTIDE SEQUENCE [LARGE SCALE GENOMIC DNA]</scope>
    <source>
        <strain evidence="2">ISS176</strain>
    </source>
</reference>
<dbReference type="AlphaFoldDB" id="A0A0V1K951"/>
<feature type="region of interest" description="Disordered" evidence="1">
    <location>
        <begin position="1"/>
        <end position="35"/>
    </location>
</feature>
<evidence type="ECO:0000256" key="1">
    <source>
        <dbReference type="SAM" id="MobiDB-lite"/>
    </source>
</evidence>
<organism evidence="2 3">
    <name type="scientific">Trichinella pseudospiralis</name>
    <name type="common">Parasitic roundworm</name>
    <dbReference type="NCBI Taxonomy" id="6337"/>
    <lineage>
        <taxon>Eukaryota</taxon>
        <taxon>Metazoa</taxon>
        <taxon>Ecdysozoa</taxon>
        <taxon>Nematoda</taxon>
        <taxon>Enoplea</taxon>
        <taxon>Dorylaimia</taxon>
        <taxon>Trichinellida</taxon>
        <taxon>Trichinellidae</taxon>
        <taxon>Trichinella</taxon>
    </lineage>
</organism>
<name>A0A0V1K951_TRIPS</name>
<sequence length="144" mass="16611">MYYNSSTEDRCNTKSSSFQLHSHHQSSTEKITTQKCDSPKNNGFSTWIKYQSSTEVRCNTKSASFVLSSTEKITTQKCDSPKNNGFSAWIKYQSMLHYIIMKSHICISSTLTENPKYAYHRIDLYVPEAFLINRVWSTENGIIK</sequence>
<comment type="caution">
    <text evidence="2">The sequence shown here is derived from an EMBL/GenBank/DDBJ whole genome shotgun (WGS) entry which is preliminary data.</text>
</comment>
<dbReference type="PROSITE" id="PS50231">
    <property type="entry name" value="RICIN_B_LECTIN"/>
    <property type="match status" value="1"/>
</dbReference>
<accession>A0A0V1K951</accession>